<protein>
    <recommendedName>
        <fullName evidence="3">MobA-like NTP transferase domain-containing protein</fullName>
    </recommendedName>
</protein>
<dbReference type="InterPro" id="IPR050065">
    <property type="entry name" value="GlmU-like"/>
</dbReference>
<sequence>MSGLGKRFIEAGYKKPKFLMEIEGKPIIQHIIDRFDQDDNFIFVINELHVEKHQLDTTLKKIAKNCEIHIVDQSYNIGPVMAVLQILDSIENDKEDFIVNYCDFSWRWNYKDFKNFIKKEEPDGCIITYQGFHPHLLGPNYYASTRCEGDTVLEIREKFSFTENKMDCPQSSGTYYFKKGAYIKKYFNAIYNDVNALNGEYYVSLVYNYMIEDNKKVQIYDIPYF</sequence>
<organism evidence="4">
    <name type="scientific">marine metagenome</name>
    <dbReference type="NCBI Taxonomy" id="408172"/>
    <lineage>
        <taxon>unclassified sequences</taxon>
        <taxon>metagenomes</taxon>
        <taxon>ecological metagenomes</taxon>
    </lineage>
</organism>
<dbReference type="GO" id="GO:0016779">
    <property type="term" value="F:nucleotidyltransferase activity"/>
    <property type="evidence" value="ECO:0007669"/>
    <property type="project" value="UniProtKB-KW"/>
</dbReference>
<dbReference type="SUPFAM" id="SSF53448">
    <property type="entry name" value="Nucleotide-diphospho-sugar transferases"/>
    <property type="match status" value="1"/>
</dbReference>
<name>A0A382PMP0_9ZZZZ</name>
<keyword evidence="1" id="KW-0808">Transferase</keyword>
<feature type="non-terminal residue" evidence="4">
    <location>
        <position position="225"/>
    </location>
</feature>
<gene>
    <name evidence="4" type="ORF">METZ01_LOCUS327360</name>
</gene>
<dbReference type="Pfam" id="PF12804">
    <property type="entry name" value="NTP_transf_3"/>
    <property type="match status" value="1"/>
</dbReference>
<evidence type="ECO:0000313" key="4">
    <source>
        <dbReference type="EMBL" id="SVC74506.1"/>
    </source>
</evidence>
<proteinExistence type="predicted"/>
<keyword evidence="2" id="KW-0548">Nucleotidyltransferase</keyword>
<evidence type="ECO:0000256" key="1">
    <source>
        <dbReference type="ARBA" id="ARBA00022679"/>
    </source>
</evidence>
<dbReference type="PANTHER" id="PTHR43584:SF8">
    <property type="entry name" value="N-ACETYLMURAMATE ALPHA-1-PHOSPHATE URIDYLYLTRANSFERASE"/>
    <property type="match status" value="1"/>
</dbReference>
<accession>A0A382PMP0</accession>
<feature type="domain" description="MobA-like NTP transferase" evidence="3">
    <location>
        <begin position="3"/>
        <end position="141"/>
    </location>
</feature>
<reference evidence="4" key="1">
    <citation type="submission" date="2018-05" db="EMBL/GenBank/DDBJ databases">
        <authorList>
            <person name="Lanie J.A."/>
            <person name="Ng W.-L."/>
            <person name="Kazmierczak K.M."/>
            <person name="Andrzejewski T.M."/>
            <person name="Davidsen T.M."/>
            <person name="Wayne K.J."/>
            <person name="Tettelin H."/>
            <person name="Glass J.I."/>
            <person name="Rusch D."/>
            <person name="Podicherti R."/>
            <person name="Tsui H.-C.T."/>
            <person name="Winkler M.E."/>
        </authorList>
    </citation>
    <scope>NUCLEOTIDE SEQUENCE</scope>
</reference>
<dbReference type="AlphaFoldDB" id="A0A382PMP0"/>
<evidence type="ECO:0000259" key="3">
    <source>
        <dbReference type="Pfam" id="PF12804"/>
    </source>
</evidence>
<dbReference type="PANTHER" id="PTHR43584">
    <property type="entry name" value="NUCLEOTIDYL TRANSFERASE"/>
    <property type="match status" value="1"/>
</dbReference>
<dbReference type="Gene3D" id="3.90.550.10">
    <property type="entry name" value="Spore Coat Polysaccharide Biosynthesis Protein SpsA, Chain A"/>
    <property type="match status" value="1"/>
</dbReference>
<evidence type="ECO:0000256" key="2">
    <source>
        <dbReference type="ARBA" id="ARBA00022695"/>
    </source>
</evidence>
<dbReference type="EMBL" id="UINC01108422">
    <property type="protein sequence ID" value="SVC74506.1"/>
    <property type="molecule type" value="Genomic_DNA"/>
</dbReference>
<dbReference type="InterPro" id="IPR025877">
    <property type="entry name" value="MobA-like_NTP_Trfase"/>
</dbReference>
<dbReference type="InterPro" id="IPR029044">
    <property type="entry name" value="Nucleotide-diphossugar_trans"/>
</dbReference>